<protein>
    <submittedName>
        <fullName evidence="7">RNA polymerase sigma factor</fullName>
    </submittedName>
</protein>
<feature type="domain" description="RNA polymerase sigma factor 70 region 4 type 2" evidence="6">
    <location>
        <begin position="106"/>
        <end position="156"/>
    </location>
</feature>
<comment type="caution">
    <text evidence="7">The sequence shown here is derived from an EMBL/GenBank/DDBJ whole genome shotgun (WGS) entry which is preliminary data.</text>
</comment>
<keyword evidence="3" id="KW-0731">Sigma factor</keyword>
<evidence type="ECO:0000259" key="5">
    <source>
        <dbReference type="Pfam" id="PF04542"/>
    </source>
</evidence>
<sequence length="167" mass="19232">MNTANQETFLQHLNPHLALAHKISRAYQADADERADLFQEMIYQLWKAYPSFNGKAKFSTWMYSVCLNTALTYQRKAKRWQHQSLLPVHEQIADPTSHEQQDNSLQLFEAIADLAPLNKAVIILYLDGLSYEEIAAVMGISVSNVSVRLVRIRKELETRLNDKLKTQ</sequence>
<keyword evidence="2" id="KW-0805">Transcription regulation</keyword>
<dbReference type="Gene3D" id="1.10.10.10">
    <property type="entry name" value="Winged helix-like DNA-binding domain superfamily/Winged helix DNA-binding domain"/>
    <property type="match status" value="1"/>
</dbReference>
<dbReference type="InterPro" id="IPR036388">
    <property type="entry name" value="WH-like_DNA-bd_sf"/>
</dbReference>
<dbReference type="CDD" id="cd06171">
    <property type="entry name" value="Sigma70_r4"/>
    <property type="match status" value="1"/>
</dbReference>
<dbReference type="Proteomes" id="UP001597116">
    <property type="component" value="Unassembled WGS sequence"/>
</dbReference>
<dbReference type="InterPro" id="IPR013325">
    <property type="entry name" value="RNA_pol_sigma_r2"/>
</dbReference>
<organism evidence="7 8">
    <name type="scientific">Larkinella insperata</name>
    <dbReference type="NCBI Taxonomy" id="332158"/>
    <lineage>
        <taxon>Bacteria</taxon>
        <taxon>Pseudomonadati</taxon>
        <taxon>Bacteroidota</taxon>
        <taxon>Cytophagia</taxon>
        <taxon>Cytophagales</taxon>
        <taxon>Spirosomataceae</taxon>
        <taxon>Larkinella</taxon>
    </lineage>
</organism>
<feature type="domain" description="RNA polymerase sigma-70 region 2" evidence="5">
    <location>
        <begin position="15"/>
        <end position="79"/>
    </location>
</feature>
<dbReference type="InterPro" id="IPR007627">
    <property type="entry name" value="RNA_pol_sigma70_r2"/>
</dbReference>
<evidence type="ECO:0000256" key="3">
    <source>
        <dbReference type="ARBA" id="ARBA00023082"/>
    </source>
</evidence>
<keyword evidence="8" id="KW-1185">Reference proteome</keyword>
<dbReference type="EMBL" id="JBHTLP010000007">
    <property type="protein sequence ID" value="MFD1141124.1"/>
    <property type="molecule type" value="Genomic_DNA"/>
</dbReference>
<dbReference type="InterPro" id="IPR039425">
    <property type="entry name" value="RNA_pol_sigma-70-like"/>
</dbReference>
<dbReference type="PANTHER" id="PTHR43133:SF45">
    <property type="entry name" value="RNA POLYMERASE ECF-TYPE SIGMA FACTOR"/>
    <property type="match status" value="1"/>
</dbReference>
<keyword evidence="4" id="KW-0804">Transcription</keyword>
<dbReference type="PANTHER" id="PTHR43133">
    <property type="entry name" value="RNA POLYMERASE ECF-TYPE SIGMA FACTO"/>
    <property type="match status" value="1"/>
</dbReference>
<evidence type="ECO:0000259" key="6">
    <source>
        <dbReference type="Pfam" id="PF08281"/>
    </source>
</evidence>
<gene>
    <name evidence="7" type="ORF">ACFQ4C_08395</name>
</gene>
<dbReference type="RefSeq" id="WP_379884169.1">
    <property type="nucleotide sequence ID" value="NZ_JBHTLP010000007.1"/>
</dbReference>
<dbReference type="SUPFAM" id="SSF88659">
    <property type="entry name" value="Sigma3 and sigma4 domains of RNA polymerase sigma factors"/>
    <property type="match status" value="1"/>
</dbReference>
<dbReference type="InterPro" id="IPR013249">
    <property type="entry name" value="RNA_pol_sigma70_r4_t2"/>
</dbReference>
<evidence type="ECO:0000256" key="4">
    <source>
        <dbReference type="ARBA" id="ARBA00023163"/>
    </source>
</evidence>
<evidence type="ECO:0000313" key="7">
    <source>
        <dbReference type="EMBL" id="MFD1141124.1"/>
    </source>
</evidence>
<accession>A0ABW3Q5X9</accession>
<proteinExistence type="inferred from homology"/>
<evidence type="ECO:0000313" key="8">
    <source>
        <dbReference type="Proteomes" id="UP001597116"/>
    </source>
</evidence>
<dbReference type="NCBIfam" id="TIGR02937">
    <property type="entry name" value="sigma70-ECF"/>
    <property type="match status" value="1"/>
</dbReference>
<comment type="similarity">
    <text evidence="1">Belongs to the sigma-70 factor family. ECF subfamily.</text>
</comment>
<evidence type="ECO:0000256" key="2">
    <source>
        <dbReference type="ARBA" id="ARBA00023015"/>
    </source>
</evidence>
<dbReference type="SUPFAM" id="SSF88946">
    <property type="entry name" value="Sigma2 domain of RNA polymerase sigma factors"/>
    <property type="match status" value="1"/>
</dbReference>
<dbReference type="InterPro" id="IPR013324">
    <property type="entry name" value="RNA_pol_sigma_r3/r4-like"/>
</dbReference>
<dbReference type="Pfam" id="PF08281">
    <property type="entry name" value="Sigma70_r4_2"/>
    <property type="match status" value="1"/>
</dbReference>
<reference evidence="8" key="1">
    <citation type="journal article" date="2019" name="Int. J. Syst. Evol. Microbiol.">
        <title>The Global Catalogue of Microorganisms (GCM) 10K type strain sequencing project: providing services to taxonomists for standard genome sequencing and annotation.</title>
        <authorList>
            <consortium name="The Broad Institute Genomics Platform"/>
            <consortium name="The Broad Institute Genome Sequencing Center for Infectious Disease"/>
            <person name="Wu L."/>
            <person name="Ma J."/>
        </authorList>
    </citation>
    <scope>NUCLEOTIDE SEQUENCE [LARGE SCALE GENOMIC DNA]</scope>
    <source>
        <strain evidence="8">CCUG 55608</strain>
    </source>
</reference>
<dbReference type="InterPro" id="IPR014284">
    <property type="entry name" value="RNA_pol_sigma-70_dom"/>
</dbReference>
<evidence type="ECO:0000256" key="1">
    <source>
        <dbReference type="ARBA" id="ARBA00010641"/>
    </source>
</evidence>
<dbReference type="Pfam" id="PF04542">
    <property type="entry name" value="Sigma70_r2"/>
    <property type="match status" value="1"/>
</dbReference>
<name>A0ABW3Q5X9_9BACT</name>
<dbReference type="Gene3D" id="1.10.1740.10">
    <property type="match status" value="1"/>
</dbReference>